<keyword evidence="2" id="KW-1185">Reference proteome</keyword>
<name>A0ABD2LND3_9BILA</name>
<organism evidence="1 2">
    <name type="scientific">Heterodera trifolii</name>
    <dbReference type="NCBI Taxonomy" id="157864"/>
    <lineage>
        <taxon>Eukaryota</taxon>
        <taxon>Metazoa</taxon>
        <taxon>Ecdysozoa</taxon>
        <taxon>Nematoda</taxon>
        <taxon>Chromadorea</taxon>
        <taxon>Rhabditida</taxon>
        <taxon>Tylenchina</taxon>
        <taxon>Tylenchomorpha</taxon>
        <taxon>Tylenchoidea</taxon>
        <taxon>Heteroderidae</taxon>
        <taxon>Heteroderinae</taxon>
        <taxon>Heterodera</taxon>
    </lineage>
</organism>
<sequence>MHRGWVLDGEKGNFLRRLAAVRTIDSLRDLLMLYEAAIRRPIRITSEWRERRQLLENARKKEEKALQQASELDPASALAAGIVWVRYSLYGGVPPRHQLWRTMKDEQYRLNGLGALGGWQWVSSTLVRRFRPLPEKPHLNIASSSTASSSYSLATRKALRLEDVAQRLLSWRSLEDTTHRQMLPLPSSMQPTYSSSSTTAVPVNIALSLLFDQLSPVDQCQHRWWCAMALLQSQLPSASPKLDEM</sequence>
<protein>
    <submittedName>
        <fullName evidence="1">Uncharacterized protein</fullName>
    </submittedName>
</protein>
<proteinExistence type="predicted"/>
<dbReference type="Proteomes" id="UP001620626">
    <property type="component" value="Unassembled WGS sequence"/>
</dbReference>
<gene>
    <name evidence="1" type="ORF">niasHT_004253</name>
</gene>
<dbReference type="PANTHER" id="PTHR45975:SF2">
    <property type="entry name" value="NUCLEOSOME-REMODELING FACTOR SUBUNIT BPTF"/>
    <property type="match status" value="1"/>
</dbReference>
<dbReference type="PANTHER" id="PTHR45975">
    <property type="entry name" value="NUCLEOSOME-REMODELING FACTOR SUBUNIT BPTF"/>
    <property type="match status" value="1"/>
</dbReference>
<evidence type="ECO:0000313" key="1">
    <source>
        <dbReference type="EMBL" id="KAL3116752.1"/>
    </source>
</evidence>
<dbReference type="InterPro" id="IPR038028">
    <property type="entry name" value="BPTF"/>
</dbReference>
<accession>A0ABD2LND3</accession>
<comment type="caution">
    <text evidence="1">The sequence shown here is derived from an EMBL/GenBank/DDBJ whole genome shotgun (WGS) entry which is preliminary data.</text>
</comment>
<dbReference type="AlphaFoldDB" id="A0ABD2LND3"/>
<reference evidence="1 2" key="1">
    <citation type="submission" date="2024-10" db="EMBL/GenBank/DDBJ databases">
        <authorList>
            <person name="Kim D."/>
        </authorList>
    </citation>
    <scope>NUCLEOTIDE SEQUENCE [LARGE SCALE GENOMIC DNA]</scope>
    <source>
        <strain evidence="1">BH-2024</strain>
    </source>
</reference>
<dbReference type="EMBL" id="JBICBT010000347">
    <property type="protein sequence ID" value="KAL3116752.1"/>
    <property type="molecule type" value="Genomic_DNA"/>
</dbReference>
<evidence type="ECO:0000313" key="2">
    <source>
        <dbReference type="Proteomes" id="UP001620626"/>
    </source>
</evidence>